<dbReference type="GO" id="GO:0008270">
    <property type="term" value="F:zinc ion binding"/>
    <property type="evidence" value="ECO:0007669"/>
    <property type="project" value="TreeGrafter"/>
</dbReference>
<keyword evidence="2" id="KW-0678">Repressor</keyword>
<dbReference type="GO" id="GO:1900376">
    <property type="term" value="P:regulation of secondary metabolite biosynthetic process"/>
    <property type="evidence" value="ECO:0007669"/>
    <property type="project" value="TreeGrafter"/>
</dbReference>
<evidence type="ECO:0000256" key="4">
    <source>
        <dbReference type="ARBA" id="ARBA00023015"/>
    </source>
</evidence>
<comment type="cofactor">
    <cofactor evidence="7">
        <name>Zn(2+)</name>
        <dbReference type="ChEBI" id="CHEBI:29105"/>
    </cofactor>
    <text evidence="7">Binds 1 zinc ion per subunit.</text>
</comment>
<keyword evidence="3 7" id="KW-0862">Zinc</keyword>
<protein>
    <submittedName>
        <fullName evidence="8">Transcriptional repressor</fullName>
    </submittedName>
</protein>
<evidence type="ECO:0000256" key="3">
    <source>
        <dbReference type="ARBA" id="ARBA00022833"/>
    </source>
</evidence>
<evidence type="ECO:0000256" key="6">
    <source>
        <dbReference type="ARBA" id="ARBA00023163"/>
    </source>
</evidence>
<dbReference type="InterPro" id="IPR002481">
    <property type="entry name" value="FUR"/>
</dbReference>
<comment type="caution">
    <text evidence="8">The sequence shown here is derived from an EMBL/GenBank/DDBJ whole genome shotgun (WGS) entry which is preliminary data.</text>
</comment>
<dbReference type="InterPro" id="IPR036388">
    <property type="entry name" value="WH-like_DNA-bd_sf"/>
</dbReference>
<keyword evidence="5" id="KW-0238">DNA-binding</keyword>
<name>A0A7X2PCB4_9SPIO</name>
<dbReference type="CDD" id="cd07153">
    <property type="entry name" value="Fur_like"/>
    <property type="match status" value="1"/>
</dbReference>
<dbReference type="Gene3D" id="3.30.1490.190">
    <property type="match status" value="1"/>
</dbReference>
<evidence type="ECO:0000256" key="5">
    <source>
        <dbReference type="ARBA" id="ARBA00023125"/>
    </source>
</evidence>
<dbReference type="Proteomes" id="UP000460549">
    <property type="component" value="Unassembled WGS sequence"/>
</dbReference>
<feature type="binding site" evidence="7">
    <location>
        <position position="86"/>
    </location>
    <ligand>
        <name>Zn(2+)</name>
        <dbReference type="ChEBI" id="CHEBI:29105"/>
    </ligand>
</feature>
<feature type="binding site" evidence="7">
    <location>
        <position position="122"/>
    </location>
    <ligand>
        <name>Zn(2+)</name>
        <dbReference type="ChEBI" id="CHEBI:29105"/>
    </ligand>
</feature>
<reference evidence="8 9" key="1">
    <citation type="submission" date="2019-08" db="EMBL/GenBank/DDBJ databases">
        <title>In-depth cultivation of the pig gut microbiome towards novel bacterial diversity and tailored functional studies.</title>
        <authorList>
            <person name="Wylensek D."/>
            <person name="Hitch T.C.A."/>
            <person name="Clavel T."/>
        </authorList>
    </citation>
    <scope>NUCLEOTIDE SEQUENCE [LARGE SCALE GENOMIC DNA]</scope>
    <source>
        <strain evidence="8 9">NM-380-WT-3C1</strain>
    </source>
</reference>
<evidence type="ECO:0000313" key="9">
    <source>
        <dbReference type="Proteomes" id="UP000460549"/>
    </source>
</evidence>
<sequence length="137" mass="16072">MKDIRNTKQREEVLNAVYTLCNHPRAEDVYNCVIENNPNISKGTVYRNLNLLSELDEISKIQMPGNEPDRFDVRIDEHHHAYCRVCKKLFDIDLDDSLKVNCHLQRMNFLVEKSQLFLTGICKECYEKEKKNGIKGK</sequence>
<dbReference type="InterPro" id="IPR043135">
    <property type="entry name" value="Fur_C"/>
</dbReference>
<evidence type="ECO:0000256" key="7">
    <source>
        <dbReference type="PIRSR" id="PIRSR602481-1"/>
    </source>
</evidence>
<comment type="similarity">
    <text evidence="1">Belongs to the Fur family.</text>
</comment>
<keyword evidence="6" id="KW-0804">Transcription</keyword>
<dbReference type="GO" id="GO:0000976">
    <property type="term" value="F:transcription cis-regulatory region binding"/>
    <property type="evidence" value="ECO:0007669"/>
    <property type="project" value="TreeGrafter"/>
</dbReference>
<dbReference type="RefSeq" id="WP_154425196.1">
    <property type="nucleotide sequence ID" value="NZ_VUNN01000008.1"/>
</dbReference>
<feature type="binding site" evidence="7">
    <location>
        <position position="125"/>
    </location>
    <ligand>
        <name>Zn(2+)</name>
        <dbReference type="ChEBI" id="CHEBI:29105"/>
    </ligand>
</feature>
<proteinExistence type="inferred from homology"/>
<organism evidence="8 9">
    <name type="scientific">Bullifex porci</name>
    <dbReference type="NCBI Taxonomy" id="2606638"/>
    <lineage>
        <taxon>Bacteria</taxon>
        <taxon>Pseudomonadati</taxon>
        <taxon>Spirochaetota</taxon>
        <taxon>Spirochaetia</taxon>
        <taxon>Spirochaetales</taxon>
        <taxon>Spirochaetaceae</taxon>
        <taxon>Bullifex</taxon>
    </lineage>
</organism>
<dbReference type="Pfam" id="PF01475">
    <property type="entry name" value="FUR"/>
    <property type="match status" value="1"/>
</dbReference>
<feature type="binding site" evidence="7">
    <location>
        <position position="83"/>
    </location>
    <ligand>
        <name>Zn(2+)</name>
        <dbReference type="ChEBI" id="CHEBI:29105"/>
    </ligand>
</feature>
<gene>
    <name evidence="8" type="ORF">FYJ80_05465</name>
</gene>
<evidence type="ECO:0000313" key="8">
    <source>
        <dbReference type="EMBL" id="MSU06226.1"/>
    </source>
</evidence>
<evidence type="ECO:0000256" key="1">
    <source>
        <dbReference type="ARBA" id="ARBA00007957"/>
    </source>
</evidence>
<dbReference type="SUPFAM" id="SSF46785">
    <property type="entry name" value="Winged helix' DNA-binding domain"/>
    <property type="match status" value="1"/>
</dbReference>
<dbReference type="PANTHER" id="PTHR33202">
    <property type="entry name" value="ZINC UPTAKE REGULATION PROTEIN"/>
    <property type="match status" value="1"/>
</dbReference>
<keyword evidence="7" id="KW-0479">Metal-binding</keyword>
<dbReference type="EMBL" id="VUNN01000008">
    <property type="protein sequence ID" value="MSU06226.1"/>
    <property type="molecule type" value="Genomic_DNA"/>
</dbReference>
<accession>A0A7X2PCB4</accession>
<keyword evidence="4" id="KW-0805">Transcription regulation</keyword>
<dbReference type="GO" id="GO:0003700">
    <property type="term" value="F:DNA-binding transcription factor activity"/>
    <property type="evidence" value="ECO:0007669"/>
    <property type="project" value="InterPro"/>
</dbReference>
<dbReference type="PANTHER" id="PTHR33202:SF7">
    <property type="entry name" value="FERRIC UPTAKE REGULATION PROTEIN"/>
    <property type="match status" value="1"/>
</dbReference>
<dbReference type="Gene3D" id="1.10.10.10">
    <property type="entry name" value="Winged helix-like DNA-binding domain superfamily/Winged helix DNA-binding domain"/>
    <property type="match status" value="1"/>
</dbReference>
<evidence type="ECO:0000256" key="2">
    <source>
        <dbReference type="ARBA" id="ARBA00022491"/>
    </source>
</evidence>
<dbReference type="AlphaFoldDB" id="A0A7X2PCB4"/>
<dbReference type="GO" id="GO:0045892">
    <property type="term" value="P:negative regulation of DNA-templated transcription"/>
    <property type="evidence" value="ECO:0007669"/>
    <property type="project" value="TreeGrafter"/>
</dbReference>
<keyword evidence="9" id="KW-1185">Reference proteome</keyword>
<dbReference type="InterPro" id="IPR036390">
    <property type="entry name" value="WH_DNA-bd_sf"/>
</dbReference>